<keyword evidence="2" id="KW-0732">Signal</keyword>
<dbReference type="RefSeq" id="WP_138347028.1">
    <property type="nucleotide sequence ID" value="NZ_SROY01000001.1"/>
</dbReference>
<name>A0A5R9PII4_9GAMM</name>
<organism evidence="3 4">
    <name type="scientific">Thermomonas fusca</name>
    <dbReference type="NCBI Taxonomy" id="215690"/>
    <lineage>
        <taxon>Bacteria</taxon>
        <taxon>Pseudomonadati</taxon>
        <taxon>Pseudomonadota</taxon>
        <taxon>Gammaproteobacteria</taxon>
        <taxon>Lysobacterales</taxon>
        <taxon>Lysobacteraceae</taxon>
        <taxon>Thermomonas</taxon>
    </lineage>
</organism>
<dbReference type="Proteomes" id="UP000308508">
    <property type="component" value="Unassembled WGS sequence"/>
</dbReference>
<feature type="signal peptide" evidence="2">
    <location>
        <begin position="1"/>
        <end position="26"/>
    </location>
</feature>
<evidence type="ECO:0000256" key="2">
    <source>
        <dbReference type="SAM" id="SignalP"/>
    </source>
</evidence>
<dbReference type="STRING" id="1123377.GCA_000423885_02614"/>
<comment type="caution">
    <text evidence="3">The sequence shown here is derived from an EMBL/GenBank/DDBJ whole genome shotgun (WGS) entry which is preliminary data.</text>
</comment>
<protein>
    <recommendedName>
        <fullName evidence="5">Porin</fullName>
    </recommendedName>
</protein>
<dbReference type="SUPFAM" id="SSF56935">
    <property type="entry name" value="Porins"/>
    <property type="match status" value="1"/>
</dbReference>
<feature type="chain" id="PRO_5024425385" description="Porin" evidence="2">
    <location>
        <begin position="27"/>
        <end position="459"/>
    </location>
</feature>
<evidence type="ECO:0008006" key="5">
    <source>
        <dbReference type="Google" id="ProtNLM"/>
    </source>
</evidence>
<proteinExistence type="predicted"/>
<dbReference type="InterPro" id="IPR045748">
    <property type="entry name" value="DcaP"/>
</dbReference>
<dbReference type="EMBL" id="SROY01000001">
    <property type="protein sequence ID" value="TLX22803.1"/>
    <property type="molecule type" value="Genomic_DNA"/>
</dbReference>
<accession>A0A5R9PII4</accession>
<evidence type="ECO:0000313" key="3">
    <source>
        <dbReference type="EMBL" id="TLX22803.1"/>
    </source>
</evidence>
<keyword evidence="4" id="KW-1185">Reference proteome</keyword>
<sequence>MNARSIRKPLALAIATALLLPGMAFAQTAKEKELEARIAQLEAQVQALLGAQQQQQAAITQQQGTLAQAQAKLDAVQVAQADGKPKIQSAPILASGNPDTRFSFGGFIKLDAMATSTNAGEIADGSAGRMFYLPSAIPVGGADESRTDLDSHAQFSRFWFASDGEVQGHKARAYLEFDLFGGGMANLGNQASTNTHGVTVRQAYVSWDKWLAGQTWSNFQDVAALPDAVDFVGPTEGTVFVRQAQLRYTSGPWSVSLENPQTVVTGYRSAARTTSDDGNLPDITARWTHKGSWGHFSVGGIARQLRHDTASTHASGNGYGLSVSGKYNLGASDDIRYMLTGGTGIGRYVGFALGPDGTLDAAANDIETTGVLAGFVAWRHVFDPKLRGNLMFSRAQLDNDTDWTGFGVTRSAQSFHANLIYSPLPKLDVGAELIWGNRELESGADGDLRRVHATVKYSF</sequence>
<keyword evidence="1" id="KW-0175">Coiled coil</keyword>
<dbReference type="AlphaFoldDB" id="A0A5R9PII4"/>
<dbReference type="Pfam" id="PF19577">
    <property type="entry name" value="DcaP"/>
    <property type="match status" value="1"/>
</dbReference>
<gene>
    <name evidence="3" type="ORF">E5S66_01895</name>
</gene>
<evidence type="ECO:0000313" key="4">
    <source>
        <dbReference type="Proteomes" id="UP000308508"/>
    </source>
</evidence>
<evidence type="ECO:0000256" key="1">
    <source>
        <dbReference type="SAM" id="Coils"/>
    </source>
</evidence>
<feature type="coiled-coil region" evidence="1">
    <location>
        <begin position="24"/>
        <end position="58"/>
    </location>
</feature>
<reference evidence="3 4" key="1">
    <citation type="submission" date="2019-04" db="EMBL/GenBank/DDBJ databases">
        <authorList>
            <person name="Grouzdev D.S."/>
            <person name="Nazina T.N."/>
        </authorList>
    </citation>
    <scope>NUCLEOTIDE SEQUENCE [LARGE SCALE GENOMIC DNA]</scope>
    <source>
        <strain evidence="3 4">SHC 3-19</strain>
    </source>
</reference>